<dbReference type="AlphaFoldDB" id="A0A7S0ZMK3"/>
<dbReference type="PANTHER" id="PTHR24166">
    <property type="entry name" value="ROLLING PEBBLES, ISOFORM B"/>
    <property type="match status" value="1"/>
</dbReference>
<organism evidence="4">
    <name type="scientific">Noctiluca scintillans</name>
    <name type="common">Sea sparkle</name>
    <name type="synonym">Red tide dinoflagellate</name>
    <dbReference type="NCBI Taxonomy" id="2966"/>
    <lineage>
        <taxon>Eukaryota</taxon>
        <taxon>Sar</taxon>
        <taxon>Alveolata</taxon>
        <taxon>Dinophyceae</taxon>
        <taxon>Noctilucales</taxon>
        <taxon>Noctilucaceae</taxon>
        <taxon>Noctiluca</taxon>
    </lineage>
</organism>
<proteinExistence type="predicted"/>
<dbReference type="SMART" id="SM00248">
    <property type="entry name" value="ANK"/>
    <property type="match status" value="4"/>
</dbReference>
<dbReference type="Pfam" id="PF12796">
    <property type="entry name" value="Ank_2"/>
    <property type="match status" value="1"/>
</dbReference>
<reference evidence="4" key="1">
    <citation type="submission" date="2021-01" db="EMBL/GenBank/DDBJ databases">
        <authorList>
            <person name="Corre E."/>
            <person name="Pelletier E."/>
            <person name="Niang G."/>
            <person name="Scheremetjew M."/>
            <person name="Finn R."/>
            <person name="Kale V."/>
            <person name="Holt S."/>
            <person name="Cochrane G."/>
            <person name="Meng A."/>
            <person name="Brown T."/>
            <person name="Cohen L."/>
        </authorList>
    </citation>
    <scope>NUCLEOTIDE SEQUENCE</scope>
</reference>
<dbReference type="InterPro" id="IPR050889">
    <property type="entry name" value="Dendritic_Spine_Reg/Scaffold"/>
</dbReference>
<dbReference type="PROSITE" id="PS50297">
    <property type="entry name" value="ANK_REP_REGION"/>
    <property type="match status" value="1"/>
</dbReference>
<dbReference type="Gene3D" id="1.25.40.20">
    <property type="entry name" value="Ankyrin repeat-containing domain"/>
    <property type="match status" value="1"/>
</dbReference>
<evidence type="ECO:0000313" key="4">
    <source>
        <dbReference type="EMBL" id="CAD8826588.1"/>
    </source>
</evidence>
<evidence type="ECO:0000256" key="3">
    <source>
        <dbReference type="PROSITE-ProRule" id="PRU00023"/>
    </source>
</evidence>
<evidence type="ECO:0000256" key="1">
    <source>
        <dbReference type="ARBA" id="ARBA00022737"/>
    </source>
</evidence>
<dbReference type="InterPro" id="IPR036770">
    <property type="entry name" value="Ankyrin_rpt-contain_sf"/>
</dbReference>
<dbReference type="EMBL" id="HBFQ01001397">
    <property type="protein sequence ID" value="CAD8826588.1"/>
    <property type="molecule type" value="Transcribed_RNA"/>
</dbReference>
<protein>
    <submittedName>
        <fullName evidence="4">Uncharacterized protein</fullName>
    </submittedName>
</protein>
<keyword evidence="1" id="KW-0677">Repeat</keyword>
<dbReference type="PANTHER" id="PTHR24166:SF48">
    <property type="entry name" value="PROTEIN VAPYRIN"/>
    <property type="match status" value="1"/>
</dbReference>
<name>A0A7S0ZMK3_NOCSC</name>
<dbReference type="Pfam" id="PF00023">
    <property type="entry name" value="Ank"/>
    <property type="match status" value="1"/>
</dbReference>
<gene>
    <name evidence="4" type="ORF">NSCI0253_LOCUS934</name>
</gene>
<feature type="repeat" description="ANK" evidence="3">
    <location>
        <begin position="44"/>
        <end position="76"/>
    </location>
</feature>
<dbReference type="SUPFAM" id="SSF48403">
    <property type="entry name" value="Ankyrin repeat"/>
    <property type="match status" value="1"/>
</dbReference>
<sequence>MVAVCHRMATDLHAAARLGDNDKVQALLRGSDKACDLIDAADRHRRTPLHLACYFGKTSTAESLLNARADFGLEANDGCLASHFAAQQGHKEVLQLLVRAASQGGPGSVVEFLGRAMKGKKSALHVAVAKGHAECAEFLASEVDRHVKGHGGVCESELQVEYQRRIEAGGPTREGKRNRDLVSELTSEAKRSNVTAMDGRFVVNSQDASDLGVSSLGPFSFSMVAVMVEGVKTYPPGVAELADIYWSELPQTAISSHSPVLSLLRQEVRQADGKRRLALVTQTSSYKFAAYSRDNPDGLLSAPARCVALGALLLIETSDGHLLMRCRLGQEPWKLISSDILEQEFVAQLERKLQREFALALDKDVSSASLLAVMDSRISGRDEVLFHTVLELSAEDLRMRCPRSQLEFVHVRDTKSGVSVASLEEIEGEEADLLRRSVQLVTRLGCSSEAS</sequence>
<dbReference type="InterPro" id="IPR002110">
    <property type="entry name" value="Ankyrin_rpt"/>
</dbReference>
<dbReference type="PROSITE" id="PS50088">
    <property type="entry name" value="ANK_REPEAT"/>
    <property type="match status" value="1"/>
</dbReference>
<accession>A0A7S0ZMK3</accession>
<evidence type="ECO:0000256" key="2">
    <source>
        <dbReference type="ARBA" id="ARBA00023043"/>
    </source>
</evidence>
<keyword evidence="2 3" id="KW-0040">ANK repeat</keyword>